<dbReference type="GO" id="GO:0008270">
    <property type="term" value="F:zinc ion binding"/>
    <property type="evidence" value="ECO:0007669"/>
    <property type="project" value="UniProtKB-KW"/>
</dbReference>
<comment type="caution">
    <text evidence="5">The sequence shown here is derived from an EMBL/GenBank/DDBJ whole genome shotgun (WGS) entry which is preliminary data.</text>
</comment>
<evidence type="ECO:0000313" key="7">
    <source>
        <dbReference type="Proteomes" id="UP001209746"/>
    </source>
</evidence>
<dbReference type="Proteomes" id="UP001209746">
    <property type="component" value="Unassembled WGS sequence"/>
</dbReference>
<evidence type="ECO:0000256" key="2">
    <source>
        <dbReference type="SAM" id="MobiDB-lite"/>
    </source>
</evidence>
<protein>
    <submittedName>
        <fullName evidence="5">SWIM zinc finger family protein</fullName>
    </submittedName>
</protein>
<keyword evidence="1" id="KW-0863">Zinc-finger</keyword>
<dbReference type="Proteomes" id="UP001208186">
    <property type="component" value="Unassembled WGS sequence"/>
</dbReference>
<dbReference type="EMBL" id="JAOPKC010000012">
    <property type="protein sequence ID" value="MCU4718543.1"/>
    <property type="molecule type" value="Genomic_DNA"/>
</dbReference>
<feature type="domain" description="SWIM-type" evidence="3">
    <location>
        <begin position="50"/>
        <end position="86"/>
    </location>
</feature>
<gene>
    <name evidence="5" type="ORF">OB914_11585</name>
    <name evidence="4" type="ORF">OB916_10770</name>
</gene>
<feature type="compositionally biased region" description="Basic and acidic residues" evidence="2">
    <location>
        <begin position="328"/>
        <end position="342"/>
    </location>
</feature>
<name>A0AAE3LJR2_9EURY</name>
<dbReference type="RefSeq" id="WP_315909299.1">
    <property type="nucleotide sequence ID" value="NZ_JAOPKC010000012.1"/>
</dbReference>
<evidence type="ECO:0000313" key="5">
    <source>
        <dbReference type="EMBL" id="MCU4727608.1"/>
    </source>
</evidence>
<dbReference type="InterPro" id="IPR007527">
    <property type="entry name" value="Znf_SWIM"/>
</dbReference>
<accession>A0AAE3LJR2</accession>
<feature type="region of interest" description="Disordered" evidence="2">
    <location>
        <begin position="308"/>
        <end position="342"/>
    </location>
</feature>
<evidence type="ECO:0000313" key="4">
    <source>
        <dbReference type="EMBL" id="MCU4718543.1"/>
    </source>
</evidence>
<keyword evidence="1" id="KW-0479">Metal-binding</keyword>
<evidence type="ECO:0000313" key="6">
    <source>
        <dbReference type="Proteomes" id="UP001208186"/>
    </source>
</evidence>
<evidence type="ECO:0000259" key="3">
    <source>
        <dbReference type="PROSITE" id="PS50966"/>
    </source>
</evidence>
<dbReference type="Pfam" id="PF04434">
    <property type="entry name" value="SWIM"/>
    <property type="match status" value="1"/>
</dbReference>
<keyword evidence="6" id="KW-1185">Reference proteome</keyword>
<sequence>MDYPARDEIRSLCTEQSFERGVNYYHQDRVQELDIDGSEIRATVRGSNYYDVAIDIVDDGVRSRCSCPYDYAGDCKHVVAVLLAVDDRDTETMSDTDPERNETVDIESLVDQTTAEDLRAFLLDIVAADQDIRDRFVAFVGEDTGKTVYDYKQEIDRLFDDAVSRRGIVEHDTHIDFSQYTDLAETHRERGHVDTATDIYRAVSEGIRENLDRVDDSSGHYGRELERAIEAYAETVAEQEFEHERKEPYIQYLCAEFVGADHGFASDDYDDALRTVCTEDADLEYWLEQLDAHVSGVTLDAVLSGELSSKTDDRRDETEDSADTSDGSARDDGSTDHPERTDDVLYASDFTDGPLSTDDFTGGALDVEHLAVGTLQFEYFVGDAFEELRVDEPTTVEKHTARVELTKSGTTDTDISSSLQKRRIFSTYVYILEELGDEDALSQLYEEIYLESKRFCKEYARRLIDEGNENRAIEVVEDGIHTFRSARELRWLAADLYEDRDMDEYRATLKQLFLDHTEWAAYDDLKAICDDQEWQSIYGELERHFERDDRKDLVALYVHDDDLERAFAELKENADLSSVRQYRDPVATTAPVEYFELYRELLVPFAAGDTGRRHYRDIADHLEEMQGLVPEARFEEFVDFLKDKHSNRPAFLDELEKAGF</sequence>
<dbReference type="PROSITE" id="PS50966">
    <property type="entry name" value="ZF_SWIM"/>
    <property type="match status" value="1"/>
</dbReference>
<proteinExistence type="predicted"/>
<dbReference type="EMBL" id="JAOPKD010000011">
    <property type="protein sequence ID" value="MCU4727608.1"/>
    <property type="molecule type" value="Genomic_DNA"/>
</dbReference>
<keyword evidence="1" id="KW-0862">Zinc</keyword>
<evidence type="ECO:0000256" key="1">
    <source>
        <dbReference type="PROSITE-ProRule" id="PRU00325"/>
    </source>
</evidence>
<organism evidence="5 7">
    <name type="scientific">Halapricum hydrolyticum</name>
    <dbReference type="NCBI Taxonomy" id="2979991"/>
    <lineage>
        <taxon>Archaea</taxon>
        <taxon>Methanobacteriati</taxon>
        <taxon>Methanobacteriota</taxon>
        <taxon>Stenosarchaea group</taxon>
        <taxon>Halobacteria</taxon>
        <taxon>Halobacteriales</taxon>
        <taxon>Haloarculaceae</taxon>
        <taxon>Halapricum</taxon>
    </lineage>
</organism>
<reference evidence="5" key="1">
    <citation type="submission" date="2023-02" db="EMBL/GenBank/DDBJ databases">
        <title>Enrichment on poylsaccharides allowed isolation of novel metabolic and taxonomic groups of Haloarchaea.</title>
        <authorList>
            <person name="Sorokin D.Y."/>
            <person name="Elcheninov A.G."/>
            <person name="Khizhniak T.V."/>
            <person name="Kolganova T.V."/>
            <person name="Kublanov I.V."/>
        </authorList>
    </citation>
    <scope>NUCLEOTIDE SEQUENCE</scope>
    <source>
        <strain evidence="4 6">HArc-curdl5-1</strain>
        <strain evidence="5">HArc-curdl7</strain>
    </source>
</reference>
<dbReference type="AlphaFoldDB" id="A0AAE3LJR2"/>